<dbReference type="InterPro" id="IPR017900">
    <property type="entry name" value="4Fe4S_Fe_S_CS"/>
</dbReference>
<dbReference type="PANTHER" id="PTHR43578:SF3">
    <property type="entry name" value="NADH-QUINONE OXIDOREDUCTASE SUBUNIT F"/>
    <property type="match status" value="1"/>
</dbReference>
<keyword evidence="7" id="KW-0560">Oxidoreductase</keyword>
<dbReference type="CDD" id="cd02980">
    <property type="entry name" value="TRX_Fd_family"/>
    <property type="match status" value="1"/>
</dbReference>
<feature type="domain" description="4Fe-4S ferredoxin-type" evidence="6">
    <location>
        <begin position="570"/>
        <end position="597"/>
    </location>
</feature>
<dbReference type="Gene3D" id="3.10.20.600">
    <property type="match status" value="1"/>
</dbReference>
<dbReference type="PANTHER" id="PTHR43578">
    <property type="entry name" value="NADH-QUINONE OXIDOREDUCTASE SUBUNIT F"/>
    <property type="match status" value="1"/>
</dbReference>
<name>A0A644W125_9ZZZZ</name>
<sequence length="597" mass="64697">MPIYRSHVLICGGTGCASSGSREVTESFRNAIRDRGLSEEVLVVPTGCHGMCEMGPIVVVYPEGTFYCRVQKSDVAEIVEEHIYKGRPVQRLMYSGSEDMPFIPHYKEIPFYGKQHRIALANCGYINPDNIEEYVARGGYEALGKALAGMTPAQVIDEVKTSGLRGRGGGGFPTGLKWSFCASAKGDKKYVICNADEGDPGAFMDRSILEGDPHSIIEGMMLGAYAMGADEGYIYCRAEYPLAIQRLKTAMAQAEAYGLLGENIMDSGFSFTLHVKEGAGAFVCGEETALMASIEGRRGMPRPRPPFPANSGLWGCPTNINNVETWANVPPILRNGGAWYASMGTEKSKGTKVFALTGKIKHTGLVEVPMGITLREIIFDIGGGILDDKKFKAVQIGGPSGGCLTEEHLDTPVSYESLTALGAIMGSGGLVVMDETTCMVDVAKFFLEFTQKESCGKCVPCREGTKHMLLLLEKITGGKGTMEDLDTLEGLAHMVKDMSLCGLGQTAPNPVLTTLRYFRDEYVAHIRDHKCPAGACAALLEYRIIQEACKKCGICARNCPVKCIPGDRNSGYHIETDRCIRCGTCFEKCPFGAIEKK</sequence>
<dbReference type="SMART" id="SM00928">
    <property type="entry name" value="NADH_4Fe-4S"/>
    <property type="match status" value="1"/>
</dbReference>
<dbReference type="SUPFAM" id="SSF140490">
    <property type="entry name" value="Nqo1C-terminal domain-like"/>
    <property type="match status" value="1"/>
</dbReference>
<dbReference type="SUPFAM" id="SSF52833">
    <property type="entry name" value="Thioredoxin-like"/>
    <property type="match status" value="1"/>
</dbReference>
<dbReference type="Gene3D" id="3.40.50.11540">
    <property type="entry name" value="NADH-ubiquinone oxidoreductase 51kDa subunit"/>
    <property type="match status" value="1"/>
</dbReference>
<dbReference type="InterPro" id="IPR017896">
    <property type="entry name" value="4Fe4S_Fe-S-bd"/>
</dbReference>
<dbReference type="AlphaFoldDB" id="A0A644W125"/>
<dbReference type="FunFam" id="1.20.1440.230:FF:000001">
    <property type="entry name" value="Mitochondrial NADH dehydrogenase flavoprotein 1"/>
    <property type="match status" value="1"/>
</dbReference>
<comment type="caution">
    <text evidence="7">The sequence shown here is derived from an EMBL/GenBank/DDBJ whole genome shotgun (WGS) entry which is preliminary data.</text>
</comment>
<dbReference type="InterPro" id="IPR037225">
    <property type="entry name" value="Nuo51_FMN-bd_sf"/>
</dbReference>
<accession>A0A644W125</accession>
<gene>
    <name evidence="7" type="primary">hndC_11</name>
    <name evidence="7" type="ORF">SDC9_43486</name>
</gene>
<dbReference type="SUPFAM" id="SSF142984">
    <property type="entry name" value="Nqo1 middle domain-like"/>
    <property type="match status" value="1"/>
</dbReference>
<dbReference type="InterPro" id="IPR019575">
    <property type="entry name" value="Nuop51_4Fe4S-bd"/>
</dbReference>
<dbReference type="NCBIfam" id="NF010120">
    <property type="entry name" value="PRK13596.1"/>
    <property type="match status" value="1"/>
</dbReference>
<dbReference type="Pfam" id="PF00037">
    <property type="entry name" value="Fer4"/>
    <property type="match status" value="1"/>
</dbReference>
<dbReference type="Pfam" id="PF01512">
    <property type="entry name" value="Complex1_51K"/>
    <property type="match status" value="1"/>
</dbReference>
<evidence type="ECO:0000256" key="2">
    <source>
        <dbReference type="ARBA" id="ARBA00022485"/>
    </source>
</evidence>
<dbReference type="GO" id="GO:0051539">
    <property type="term" value="F:4 iron, 4 sulfur cluster binding"/>
    <property type="evidence" value="ECO:0007669"/>
    <property type="project" value="UniProtKB-KW"/>
</dbReference>
<dbReference type="SUPFAM" id="SSF54862">
    <property type="entry name" value="4Fe-4S ferredoxins"/>
    <property type="match status" value="1"/>
</dbReference>
<dbReference type="PROSITE" id="PS00198">
    <property type="entry name" value="4FE4S_FER_1"/>
    <property type="match status" value="1"/>
</dbReference>
<comment type="similarity">
    <text evidence="1">Belongs to the complex I 51 kDa subunit family.</text>
</comment>
<keyword evidence="4" id="KW-0408">Iron</keyword>
<dbReference type="Gene3D" id="6.10.250.1450">
    <property type="match status" value="1"/>
</dbReference>
<dbReference type="GO" id="GO:0010181">
    <property type="term" value="F:FMN binding"/>
    <property type="evidence" value="ECO:0007669"/>
    <property type="project" value="InterPro"/>
</dbReference>
<reference evidence="7" key="1">
    <citation type="submission" date="2019-08" db="EMBL/GenBank/DDBJ databases">
        <authorList>
            <person name="Kucharzyk K."/>
            <person name="Murdoch R.W."/>
            <person name="Higgins S."/>
            <person name="Loffler F."/>
        </authorList>
    </citation>
    <scope>NUCLEOTIDE SEQUENCE</scope>
</reference>
<dbReference type="EC" id="1.12.1.3" evidence="7"/>
<dbReference type="FunFam" id="3.40.50.11540:FF:000001">
    <property type="entry name" value="NADH dehydrogenase [ubiquinone] flavoprotein 1, mitochondrial"/>
    <property type="match status" value="1"/>
</dbReference>
<dbReference type="GO" id="GO:0046872">
    <property type="term" value="F:metal ion binding"/>
    <property type="evidence" value="ECO:0007669"/>
    <property type="project" value="UniProtKB-KW"/>
</dbReference>
<feature type="domain" description="4Fe-4S ferredoxin-type" evidence="6">
    <location>
        <begin position="540"/>
        <end position="569"/>
    </location>
</feature>
<dbReference type="PROSITE" id="PS00645">
    <property type="entry name" value="COMPLEX1_51K_2"/>
    <property type="match status" value="1"/>
</dbReference>
<dbReference type="Gene3D" id="3.30.70.20">
    <property type="match status" value="1"/>
</dbReference>
<evidence type="ECO:0000259" key="6">
    <source>
        <dbReference type="PROSITE" id="PS51379"/>
    </source>
</evidence>
<dbReference type="GO" id="GO:0008137">
    <property type="term" value="F:NADH dehydrogenase (ubiquinone) activity"/>
    <property type="evidence" value="ECO:0007669"/>
    <property type="project" value="InterPro"/>
</dbReference>
<dbReference type="Gene3D" id="3.40.30.10">
    <property type="entry name" value="Glutaredoxin"/>
    <property type="match status" value="1"/>
</dbReference>
<dbReference type="SUPFAM" id="SSF142019">
    <property type="entry name" value="Nqo1 FMN-binding domain-like"/>
    <property type="match status" value="1"/>
</dbReference>
<dbReference type="PROSITE" id="PS51379">
    <property type="entry name" value="4FE4S_FER_2"/>
    <property type="match status" value="2"/>
</dbReference>
<dbReference type="InterPro" id="IPR001949">
    <property type="entry name" value="NADH-UbQ_OxRdtase_51kDa_CS"/>
</dbReference>
<evidence type="ECO:0000256" key="5">
    <source>
        <dbReference type="ARBA" id="ARBA00023014"/>
    </source>
</evidence>
<evidence type="ECO:0000256" key="3">
    <source>
        <dbReference type="ARBA" id="ARBA00022723"/>
    </source>
</evidence>
<dbReference type="InterPro" id="IPR011538">
    <property type="entry name" value="Nuo51_FMN-bd"/>
</dbReference>
<keyword evidence="3" id="KW-0479">Metal-binding</keyword>
<organism evidence="7">
    <name type="scientific">bioreactor metagenome</name>
    <dbReference type="NCBI Taxonomy" id="1076179"/>
    <lineage>
        <taxon>unclassified sequences</taxon>
        <taxon>metagenomes</taxon>
        <taxon>ecological metagenomes</taxon>
    </lineage>
</organism>
<proteinExistence type="inferred from homology"/>
<dbReference type="GO" id="GO:0050583">
    <property type="term" value="F:hydrogen dehydrogenase (NADP+) activity"/>
    <property type="evidence" value="ECO:0007669"/>
    <property type="project" value="UniProtKB-EC"/>
</dbReference>
<dbReference type="InterPro" id="IPR037207">
    <property type="entry name" value="Nuop51_4Fe4S-bd_sf"/>
</dbReference>
<protein>
    <submittedName>
        <fullName evidence="7">NADP-reducing hydrogenase subunit HndC</fullName>
        <ecNumber evidence="7">1.12.1.3</ecNumber>
    </submittedName>
</protein>
<dbReference type="PROSITE" id="PS51257">
    <property type="entry name" value="PROKAR_LIPOPROTEIN"/>
    <property type="match status" value="1"/>
</dbReference>
<dbReference type="Pfam" id="PF10589">
    <property type="entry name" value="NADH_4Fe-4S"/>
    <property type="match status" value="1"/>
</dbReference>
<keyword evidence="5" id="KW-0411">Iron-sulfur</keyword>
<dbReference type="Pfam" id="PF01257">
    <property type="entry name" value="2Fe-2S_thioredx"/>
    <property type="match status" value="1"/>
</dbReference>
<dbReference type="EMBL" id="VSSQ01000548">
    <property type="protein sequence ID" value="MPL97297.1"/>
    <property type="molecule type" value="Genomic_DNA"/>
</dbReference>
<dbReference type="InterPro" id="IPR036249">
    <property type="entry name" value="Thioredoxin-like_sf"/>
</dbReference>
<dbReference type="Gene3D" id="1.20.1440.230">
    <property type="entry name" value="NADH-ubiquinone oxidoreductase 51kDa subunit, iron-sulphur binding domain"/>
    <property type="match status" value="1"/>
</dbReference>
<keyword evidence="2" id="KW-0004">4Fe-4S</keyword>
<evidence type="ECO:0000313" key="7">
    <source>
        <dbReference type="EMBL" id="MPL97297.1"/>
    </source>
</evidence>
<evidence type="ECO:0000256" key="4">
    <source>
        <dbReference type="ARBA" id="ARBA00023004"/>
    </source>
</evidence>
<evidence type="ECO:0000256" key="1">
    <source>
        <dbReference type="ARBA" id="ARBA00007523"/>
    </source>
</evidence>